<evidence type="ECO:0000259" key="10">
    <source>
        <dbReference type="Pfam" id="PF00697"/>
    </source>
</evidence>
<dbReference type="Pfam" id="PF00697">
    <property type="entry name" value="PRAI"/>
    <property type="match status" value="1"/>
</dbReference>
<evidence type="ECO:0000256" key="4">
    <source>
        <dbReference type="ARBA" id="ARBA00022272"/>
    </source>
</evidence>
<name>A0A7V7PTL1_9HYPH</name>
<dbReference type="InterPro" id="IPR001240">
    <property type="entry name" value="PRAI_dom"/>
</dbReference>
<evidence type="ECO:0000256" key="6">
    <source>
        <dbReference type="ARBA" id="ARBA00022822"/>
    </source>
</evidence>
<sequence length="222" mass="23035">MAMDIKICGLSTAETIERASARGATHVGFIHFPKSPRHLSLDAMAALRPLVPPGVKLVVVTVDADDATLGAIAARVRPDMLQLHGHETPERLAEVKRRTGLPAMKALSVGSAADLDAVAAYRPVADAILLDAKRPKGSELPGGNGVSFDWRLLAALDPATRYMLSGGLHAGNVAEALALVSPAGIDVSSGVESAPGVKDVALIEAFFDALDGAPPIQERKAS</sequence>
<evidence type="ECO:0000256" key="5">
    <source>
        <dbReference type="ARBA" id="ARBA00022605"/>
    </source>
</evidence>
<dbReference type="UniPathway" id="UPA00035">
    <property type="reaction ID" value="UER00042"/>
</dbReference>
<dbReference type="PANTHER" id="PTHR42894">
    <property type="entry name" value="N-(5'-PHOSPHORIBOSYL)ANTHRANILATE ISOMERASE"/>
    <property type="match status" value="1"/>
</dbReference>
<evidence type="ECO:0000313" key="12">
    <source>
        <dbReference type="Proteomes" id="UP000432089"/>
    </source>
</evidence>
<dbReference type="Proteomes" id="UP000432089">
    <property type="component" value="Unassembled WGS sequence"/>
</dbReference>
<feature type="domain" description="N-(5'phosphoribosyl) anthranilate isomerase (PRAI)" evidence="10">
    <location>
        <begin position="5"/>
        <end position="208"/>
    </location>
</feature>
<evidence type="ECO:0000256" key="8">
    <source>
        <dbReference type="ARBA" id="ARBA00023235"/>
    </source>
</evidence>
<keyword evidence="8 9" id="KW-0413">Isomerase</keyword>
<dbReference type="NCBIfam" id="NF002295">
    <property type="entry name" value="PRK01222.1-1"/>
    <property type="match status" value="1"/>
</dbReference>
<dbReference type="GO" id="GO:0004640">
    <property type="term" value="F:phosphoribosylanthranilate isomerase activity"/>
    <property type="evidence" value="ECO:0007669"/>
    <property type="project" value="UniProtKB-UniRule"/>
</dbReference>
<organism evidence="11 12">
    <name type="scientific">Plantimonas leprariae</name>
    <dbReference type="NCBI Taxonomy" id="2615207"/>
    <lineage>
        <taxon>Bacteria</taxon>
        <taxon>Pseudomonadati</taxon>
        <taxon>Pseudomonadota</taxon>
        <taxon>Alphaproteobacteria</taxon>
        <taxon>Hyphomicrobiales</taxon>
        <taxon>Aurantimonadaceae</taxon>
        <taxon>Plantimonas</taxon>
    </lineage>
</organism>
<comment type="similarity">
    <text evidence="9">Belongs to the TrpF family.</text>
</comment>
<dbReference type="InterPro" id="IPR013785">
    <property type="entry name" value="Aldolase_TIM"/>
</dbReference>
<evidence type="ECO:0000256" key="7">
    <source>
        <dbReference type="ARBA" id="ARBA00023141"/>
    </source>
</evidence>
<dbReference type="AlphaFoldDB" id="A0A7V7PTL1"/>
<comment type="caution">
    <text evidence="11">The sequence shown here is derived from an EMBL/GenBank/DDBJ whole genome shotgun (WGS) entry which is preliminary data.</text>
</comment>
<keyword evidence="7 9" id="KW-0057">Aromatic amino acid biosynthesis</keyword>
<evidence type="ECO:0000256" key="1">
    <source>
        <dbReference type="ARBA" id="ARBA00001164"/>
    </source>
</evidence>
<dbReference type="InterPro" id="IPR011060">
    <property type="entry name" value="RibuloseP-bd_barrel"/>
</dbReference>
<evidence type="ECO:0000256" key="9">
    <source>
        <dbReference type="HAMAP-Rule" id="MF_00135"/>
    </source>
</evidence>
<dbReference type="EMBL" id="VZDO01000001">
    <property type="protein sequence ID" value="KAB0682904.1"/>
    <property type="molecule type" value="Genomic_DNA"/>
</dbReference>
<dbReference type="PANTHER" id="PTHR42894:SF1">
    <property type="entry name" value="N-(5'-PHOSPHORIBOSYL)ANTHRANILATE ISOMERASE"/>
    <property type="match status" value="1"/>
</dbReference>
<keyword evidence="6 9" id="KW-0822">Tryptophan biosynthesis</keyword>
<comment type="catalytic activity">
    <reaction evidence="1 9">
        <text>N-(5-phospho-beta-D-ribosyl)anthranilate = 1-(2-carboxyphenylamino)-1-deoxy-D-ribulose 5-phosphate</text>
        <dbReference type="Rhea" id="RHEA:21540"/>
        <dbReference type="ChEBI" id="CHEBI:18277"/>
        <dbReference type="ChEBI" id="CHEBI:58613"/>
        <dbReference type="EC" id="5.3.1.24"/>
    </reaction>
</comment>
<reference evidence="11 12" key="1">
    <citation type="submission" date="2019-09" db="EMBL/GenBank/DDBJ databases">
        <title>YIM 132180 draft genome.</title>
        <authorList>
            <person name="Zhang K."/>
        </authorList>
    </citation>
    <scope>NUCLEOTIDE SEQUENCE [LARGE SCALE GENOMIC DNA]</scope>
    <source>
        <strain evidence="11 12">YIM 132180</strain>
    </source>
</reference>
<evidence type="ECO:0000256" key="2">
    <source>
        <dbReference type="ARBA" id="ARBA00004664"/>
    </source>
</evidence>
<dbReference type="SUPFAM" id="SSF51366">
    <property type="entry name" value="Ribulose-phoshate binding barrel"/>
    <property type="match status" value="1"/>
</dbReference>
<dbReference type="EC" id="5.3.1.24" evidence="3 9"/>
<dbReference type="RefSeq" id="WP_150967877.1">
    <property type="nucleotide sequence ID" value="NZ_VZDO01000001.1"/>
</dbReference>
<comment type="pathway">
    <text evidence="2 9">Amino-acid biosynthesis; L-tryptophan biosynthesis; L-tryptophan from chorismate: step 3/5.</text>
</comment>
<evidence type="ECO:0000313" key="11">
    <source>
        <dbReference type="EMBL" id="KAB0682904.1"/>
    </source>
</evidence>
<dbReference type="HAMAP" id="MF_00135">
    <property type="entry name" value="PRAI"/>
    <property type="match status" value="1"/>
</dbReference>
<keyword evidence="12" id="KW-1185">Reference proteome</keyword>
<protein>
    <recommendedName>
        <fullName evidence="4 9">N-(5'-phosphoribosyl)anthranilate isomerase</fullName>
        <shortName evidence="9">PRAI</shortName>
        <ecNumber evidence="3 9">5.3.1.24</ecNumber>
    </recommendedName>
</protein>
<accession>A0A7V7PTL1</accession>
<dbReference type="GO" id="GO:0000162">
    <property type="term" value="P:L-tryptophan biosynthetic process"/>
    <property type="evidence" value="ECO:0007669"/>
    <property type="project" value="UniProtKB-UniRule"/>
</dbReference>
<keyword evidence="5 9" id="KW-0028">Amino-acid biosynthesis</keyword>
<dbReference type="Gene3D" id="3.20.20.70">
    <property type="entry name" value="Aldolase class I"/>
    <property type="match status" value="1"/>
</dbReference>
<dbReference type="InterPro" id="IPR044643">
    <property type="entry name" value="TrpF_fam"/>
</dbReference>
<gene>
    <name evidence="9" type="primary">trpF</name>
    <name evidence="11" type="ORF">F6X38_02145</name>
</gene>
<evidence type="ECO:0000256" key="3">
    <source>
        <dbReference type="ARBA" id="ARBA00012572"/>
    </source>
</evidence>
<proteinExistence type="inferred from homology"/>
<dbReference type="CDD" id="cd00405">
    <property type="entry name" value="PRAI"/>
    <property type="match status" value="1"/>
</dbReference>